<proteinExistence type="inferred from homology"/>
<gene>
    <name evidence="4" type="ORF">SUTH_02024</name>
</gene>
<evidence type="ECO:0000259" key="3">
    <source>
        <dbReference type="Pfam" id="PF22521"/>
    </source>
</evidence>
<dbReference type="EMBL" id="AP012547">
    <property type="protein sequence ID" value="BAO29815.1"/>
    <property type="molecule type" value="Genomic_DNA"/>
</dbReference>
<feature type="domain" description="HypF Kae1-like" evidence="2">
    <location>
        <begin position="21"/>
        <end position="124"/>
    </location>
</feature>
<dbReference type="PANTHER" id="PTHR42959:SF1">
    <property type="entry name" value="CARBAMOYLTRANSFERASE HYPF"/>
    <property type="match status" value="1"/>
</dbReference>
<name>W0SGE0_9PROT</name>
<dbReference type="RefSeq" id="WP_052473517.1">
    <property type="nucleotide sequence ID" value="NZ_AP012547.1"/>
</dbReference>
<accession>W0SGE0</accession>
<dbReference type="Pfam" id="PF22521">
    <property type="entry name" value="HypF_C_2"/>
    <property type="match status" value="1"/>
</dbReference>
<comment type="similarity">
    <text evidence="1">Belongs to the carbamoyltransferase HypF family.</text>
</comment>
<dbReference type="InterPro" id="IPR041440">
    <property type="entry name" value="HypF_C"/>
</dbReference>
<dbReference type="STRING" id="1223802.SUTH_02024"/>
<dbReference type="AlphaFoldDB" id="W0SGE0"/>
<dbReference type="GO" id="GO:0008270">
    <property type="term" value="F:zinc ion binding"/>
    <property type="evidence" value="ECO:0007669"/>
    <property type="project" value="TreeGrafter"/>
</dbReference>
<organism evidence="4 5">
    <name type="scientific">Sulfuritalea hydrogenivorans sk43H</name>
    <dbReference type="NCBI Taxonomy" id="1223802"/>
    <lineage>
        <taxon>Bacteria</taxon>
        <taxon>Pseudomonadati</taxon>
        <taxon>Pseudomonadota</taxon>
        <taxon>Betaproteobacteria</taxon>
        <taxon>Nitrosomonadales</taxon>
        <taxon>Sterolibacteriaceae</taxon>
        <taxon>Sulfuritalea</taxon>
    </lineage>
</organism>
<dbReference type="GO" id="GO:0016743">
    <property type="term" value="F:carboxyl- or carbamoyltransferase activity"/>
    <property type="evidence" value="ECO:0007669"/>
    <property type="project" value="TreeGrafter"/>
</dbReference>
<dbReference type="OrthoDB" id="9808093at2"/>
<dbReference type="KEGG" id="shd:SUTH_02024"/>
<dbReference type="PANTHER" id="PTHR42959">
    <property type="entry name" value="CARBAMOYLTRANSFERASE"/>
    <property type="match status" value="1"/>
</dbReference>
<reference evidence="4 5" key="1">
    <citation type="journal article" date="2014" name="Syst. Appl. Microbiol.">
        <title>Complete genomes of freshwater sulfur oxidizers Sulfuricella denitrificans skB26 and Sulfuritalea hydrogenivorans sk43H: genetic insights into the sulfur oxidation pathway of betaproteobacteria.</title>
        <authorList>
            <person name="Watanabe T."/>
            <person name="Kojima H."/>
            <person name="Fukui M."/>
        </authorList>
    </citation>
    <scope>NUCLEOTIDE SEQUENCE [LARGE SCALE GENOMIC DNA]</scope>
    <source>
        <strain evidence="4">DSM22779</strain>
    </source>
</reference>
<dbReference type="InterPro" id="IPR051060">
    <property type="entry name" value="Carbamoyltrans_HypF-like"/>
</dbReference>
<dbReference type="Gene3D" id="3.30.420.360">
    <property type="match status" value="1"/>
</dbReference>
<dbReference type="Gene3D" id="3.30.420.40">
    <property type="match status" value="1"/>
</dbReference>
<evidence type="ECO:0000256" key="1">
    <source>
        <dbReference type="ARBA" id="ARBA00008097"/>
    </source>
</evidence>
<dbReference type="HOGENOM" id="CLU_009164_1_0_4"/>
<evidence type="ECO:0000313" key="5">
    <source>
        <dbReference type="Proteomes" id="UP000031637"/>
    </source>
</evidence>
<dbReference type="Proteomes" id="UP000031637">
    <property type="component" value="Chromosome"/>
</dbReference>
<evidence type="ECO:0000313" key="4">
    <source>
        <dbReference type="EMBL" id="BAO29815.1"/>
    </source>
</evidence>
<dbReference type="GO" id="GO:0051604">
    <property type="term" value="P:protein maturation"/>
    <property type="evidence" value="ECO:0007669"/>
    <property type="project" value="TreeGrafter"/>
</dbReference>
<protein>
    <submittedName>
        <fullName evidence="4">(NiFe) hydrogenase maturation protein HypF</fullName>
    </submittedName>
</protein>
<keyword evidence="5" id="KW-1185">Reference proteome</keyword>
<dbReference type="Pfam" id="PF17788">
    <property type="entry name" value="HypF_C"/>
    <property type="match status" value="1"/>
</dbReference>
<feature type="domain" description="Carbamoyltransferase Kae1-like" evidence="3">
    <location>
        <begin position="133"/>
        <end position="373"/>
    </location>
</feature>
<sequence>MSVSTNTAPACVEHQLELSRSAPPVLSMGAWFKNTVCLAQGRQAWVSHTVGDLFQAEACLAHEATARELLQALAAMGKKPVAIAHDLHPDLHSTRFAVQLAAELGVEAIGVQHHHAHIAAIAAEHGLDGPMLGLALDGVGLGTDGKAWGGELLKVDGAHFERVGHLRPLALPGGDRAARDPWRMAAAVLFDLGRGDEIASRFADQSGADIVAAMLTKGLNSPRTSSMGRVFDAAAGLLGICPRMEFEAQAAIALEQNATTHIETHGWPAPFEGGWHIDEHGQLDLLPLLDALSSEPDTGYGAALFHSTLVAALMHWVMRAAEEHGIGRLACGGGCFFNKLLRSALVEKIPATGLELLLPRRLLPGDTAISLGQAWVAMHLLES</sequence>
<dbReference type="InterPro" id="IPR055128">
    <property type="entry name" value="HypF_C_2"/>
</dbReference>
<evidence type="ECO:0000259" key="2">
    <source>
        <dbReference type="Pfam" id="PF17788"/>
    </source>
</evidence>